<gene>
    <name evidence="4" type="ORF">ACFPZN_09070</name>
</gene>
<comment type="caution">
    <text evidence="4">The sequence shown here is derived from an EMBL/GenBank/DDBJ whole genome shotgun (WGS) entry which is preliminary data.</text>
</comment>
<dbReference type="PANTHER" id="PTHR30290">
    <property type="entry name" value="PERIPLASMIC BINDING COMPONENT OF ABC TRANSPORTER"/>
    <property type="match status" value="1"/>
</dbReference>
<dbReference type="InterPro" id="IPR006311">
    <property type="entry name" value="TAT_signal"/>
</dbReference>
<dbReference type="SUPFAM" id="SSF53850">
    <property type="entry name" value="Periplasmic binding protein-like II"/>
    <property type="match status" value="1"/>
</dbReference>
<protein>
    <submittedName>
        <fullName evidence="4">ABC transporter substrate-binding protein</fullName>
    </submittedName>
</protein>
<dbReference type="PANTHER" id="PTHR30290:SF38">
    <property type="entry name" value="D,D-DIPEPTIDE-BINDING PERIPLASMIC PROTEIN DDPA-RELATED"/>
    <property type="match status" value="1"/>
</dbReference>
<evidence type="ECO:0000313" key="4">
    <source>
        <dbReference type="EMBL" id="MFC5745755.1"/>
    </source>
</evidence>
<feature type="domain" description="Solute-binding protein family 5" evidence="3">
    <location>
        <begin position="101"/>
        <end position="456"/>
    </location>
</feature>
<reference evidence="5" key="1">
    <citation type="journal article" date="2019" name="Int. J. Syst. Evol. Microbiol.">
        <title>The Global Catalogue of Microorganisms (GCM) 10K type strain sequencing project: providing services to taxonomists for standard genome sequencing and annotation.</title>
        <authorList>
            <consortium name="The Broad Institute Genomics Platform"/>
            <consortium name="The Broad Institute Genome Sequencing Center for Infectious Disease"/>
            <person name="Wu L."/>
            <person name="Ma J."/>
        </authorList>
    </citation>
    <scope>NUCLEOTIDE SEQUENCE [LARGE SCALE GENOMIC DNA]</scope>
    <source>
        <strain evidence="5">KCTC 42087</strain>
    </source>
</reference>
<evidence type="ECO:0000259" key="3">
    <source>
        <dbReference type="Pfam" id="PF00496"/>
    </source>
</evidence>
<dbReference type="InterPro" id="IPR000914">
    <property type="entry name" value="SBP_5_dom"/>
</dbReference>
<dbReference type="InterPro" id="IPR039424">
    <property type="entry name" value="SBP_5"/>
</dbReference>
<evidence type="ECO:0000313" key="5">
    <source>
        <dbReference type="Proteomes" id="UP001596074"/>
    </source>
</evidence>
<accession>A0ABW0ZXT8</accession>
<name>A0ABW0ZXT8_9ACTN</name>
<dbReference type="PIRSF" id="PIRSF002741">
    <property type="entry name" value="MppA"/>
    <property type="match status" value="1"/>
</dbReference>
<keyword evidence="2" id="KW-1133">Transmembrane helix</keyword>
<dbReference type="PROSITE" id="PS51318">
    <property type="entry name" value="TAT"/>
    <property type="match status" value="1"/>
</dbReference>
<dbReference type="RefSeq" id="WP_378281380.1">
    <property type="nucleotide sequence ID" value="NZ_JBHSON010000010.1"/>
</dbReference>
<dbReference type="Proteomes" id="UP001596074">
    <property type="component" value="Unassembled WGS sequence"/>
</dbReference>
<keyword evidence="5" id="KW-1185">Reference proteome</keyword>
<keyword evidence="1" id="KW-0732">Signal</keyword>
<evidence type="ECO:0000256" key="2">
    <source>
        <dbReference type="SAM" id="Phobius"/>
    </source>
</evidence>
<dbReference type="Gene3D" id="3.40.190.10">
    <property type="entry name" value="Periplasmic binding protein-like II"/>
    <property type="match status" value="1"/>
</dbReference>
<dbReference type="EMBL" id="JBHSON010000010">
    <property type="protein sequence ID" value="MFC5745755.1"/>
    <property type="molecule type" value="Genomic_DNA"/>
</dbReference>
<dbReference type="Pfam" id="PF00496">
    <property type="entry name" value="SBP_bac_5"/>
    <property type="match status" value="1"/>
</dbReference>
<proteinExistence type="predicted"/>
<dbReference type="Gene3D" id="3.90.76.10">
    <property type="entry name" value="Dipeptide-binding Protein, Domain 1"/>
    <property type="match status" value="1"/>
</dbReference>
<organism evidence="4 5">
    <name type="scientific">Actinomadura rugatobispora</name>
    <dbReference type="NCBI Taxonomy" id="1994"/>
    <lineage>
        <taxon>Bacteria</taxon>
        <taxon>Bacillati</taxon>
        <taxon>Actinomycetota</taxon>
        <taxon>Actinomycetes</taxon>
        <taxon>Streptosporangiales</taxon>
        <taxon>Thermomonosporaceae</taxon>
        <taxon>Actinomadura</taxon>
    </lineage>
</organism>
<keyword evidence="2" id="KW-0812">Transmembrane</keyword>
<dbReference type="InterPro" id="IPR030678">
    <property type="entry name" value="Peptide/Ni-bd"/>
</dbReference>
<keyword evidence="2" id="KW-0472">Membrane</keyword>
<feature type="transmembrane region" description="Helical" evidence="2">
    <location>
        <begin position="21"/>
        <end position="42"/>
    </location>
</feature>
<evidence type="ECO:0000256" key="1">
    <source>
        <dbReference type="ARBA" id="ARBA00022729"/>
    </source>
</evidence>
<sequence>MARQNADRPGPAPDGAMSRRFVLQAGGVSALGLLIAACGGVSTGEQWAEGPTGPPVRGGDLVFAMSMNFSTLDPAFSQNTTERFAYYAIYNTLVAYDKDFNIVPELAEKWETSKDGKRLTLHLRRGVRFHDGTAFDAEAVKWNLDRILDRRTNSPLRGSLTPPLEAVEVVDDATVELNLATAWRPLLAALGERPGFMVSPAAVQKYGADYGVHPVGTGPFEFVGYTADSELKLKRFNGYWDPGKVHLDSITFKNTPEQQVQLTMLRTGEAHLTDPITPQLALTIQKDSGVALKEARTGSWYALQMDCDKPPFNRPELRQAIAHATNREGVRSAIYRGKARVATGPTGIGWAYFEEDTLPVYPYDLNRARQLVQQAGAAGLTVNYVNSSDSDYQAIAQLLQGDYAKIGLKVKVGTVPGSDYYNNVVDDKIGWSLTQWTPRADPDGLLRTLLYSKGGQNSTGYSNPEVDRLLDEAAGVLDNAEAAKIYRRIQRIVEKDAPYVWVVWPNALVPHSSGLGGVTLYPDAIYRLREMWISR</sequence>
<dbReference type="Gene3D" id="3.10.105.10">
    <property type="entry name" value="Dipeptide-binding Protein, Domain 3"/>
    <property type="match status" value="1"/>
</dbReference>